<feature type="transmembrane region" description="Helical" evidence="5">
    <location>
        <begin position="57"/>
        <end position="74"/>
    </location>
</feature>
<comment type="subcellular location">
    <subcellularLocation>
        <location evidence="1">Membrane</location>
        <topology evidence="1">Multi-pass membrane protein</topology>
    </subcellularLocation>
</comment>
<dbReference type="PANTHER" id="PTHR37422">
    <property type="entry name" value="TEICHURONIC ACID BIOSYNTHESIS PROTEIN TUAE"/>
    <property type="match status" value="1"/>
</dbReference>
<reference evidence="7" key="1">
    <citation type="journal article" date="2020" name="mSystems">
        <title>Genome- and Community-Level Interaction Insights into Carbon Utilization and Element Cycling Functions of Hydrothermarchaeota in Hydrothermal Sediment.</title>
        <authorList>
            <person name="Zhou Z."/>
            <person name="Liu Y."/>
            <person name="Xu W."/>
            <person name="Pan J."/>
            <person name="Luo Z.H."/>
            <person name="Li M."/>
        </authorList>
    </citation>
    <scope>NUCLEOTIDE SEQUENCE [LARGE SCALE GENOMIC DNA]</scope>
    <source>
        <strain evidence="7">SpSt-479</strain>
    </source>
</reference>
<feature type="transmembrane region" description="Helical" evidence="5">
    <location>
        <begin position="12"/>
        <end position="45"/>
    </location>
</feature>
<feature type="transmembrane region" description="Helical" evidence="5">
    <location>
        <begin position="115"/>
        <end position="135"/>
    </location>
</feature>
<evidence type="ECO:0000259" key="6">
    <source>
        <dbReference type="Pfam" id="PF04932"/>
    </source>
</evidence>
<feature type="transmembrane region" description="Helical" evidence="5">
    <location>
        <begin position="343"/>
        <end position="376"/>
    </location>
</feature>
<evidence type="ECO:0000313" key="7">
    <source>
        <dbReference type="EMBL" id="HFI89952.1"/>
    </source>
</evidence>
<evidence type="ECO:0000256" key="1">
    <source>
        <dbReference type="ARBA" id="ARBA00004141"/>
    </source>
</evidence>
<keyword evidence="2 5" id="KW-0812">Transmembrane</keyword>
<dbReference type="EMBL" id="DSUJ01000002">
    <property type="protein sequence ID" value="HFI89952.1"/>
    <property type="molecule type" value="Genomic_DNA"/>
</dbReference>
<feature type="transmembrane region" description="Helical" evidence="5">
    <location>
        <begin position="216"/>
        <end position="235"/>
    </location>
</feature>
<proteinExistence type="predicted"/>
<dbReference type="PANTHER" id="PTHR37422:SF13">
    <property type="entry name" value="LIPOPOLYSACCHARIDE BIOSYNTHESIS PROTEIN PA4999-RELATED"/>
    <property type="match status" value="1"/>
</dbReference>
<dbReference type="InterPro" id="IPR007016">
    <property type="entry name" value="O-antigen_ligase-rel_domated"/>
</dbReference>
<dbReference type="GO" id="GO:0016020">
    <property type="term" value="C:membrane"/>
    <property type="evidence" value="ECO:0007669"/>
    <property type="project" value="UniProtKB-SubCell"/>
</dbReference>
<dbReference type="GO" id="GO:0016874">
    <property type="term" value="F:ligase activity"/>
    <property type="evidence" value="ECO:0007669"/>
    <property type="project" value="UniProtKB-KW"/>
</dbReference>
<keyword evidence="4 5" id="KW-0472">Membrane</keyword>
<evidence type="ECO:0000256" key="3">
    <source>
        <dbReference type="ARBA" id="ARBA00022989"/>
    </source>
</evidence>
<name>A0A7V2ZHD3_9BACT</name>
<protein>
    <submittedName>
        <fullName evidence="7">O-antigen ligase family protein</fullName>
    </submittedName>
</protein>
<dbReference type="InterPro" id="IPR051533">
    <property type="entry name" value="WaaL-like"/>
</dbReference>
<organism evidence="7">
    <name type="scientific">Ignavibacterium album</name>
    <dbReference type="NCBI Taxonomy" id="591197"/>
    <lineage>
        <taxon>Bacteria</taxon>
        <taxon>Pseudomonadati</taxon>
        <taxon>Ignavibacteriota</taxon>
        <taxon>Ignavibacteria</taxon>
        <taxon>Ignavibacteriales</taxon>
        <taxon>Ignavibacteriaceae</taxon>
        <taxon>Ignavibacterium</taxon>
    </lineage>
</organism>
<evidence type="ECO:0000256" key="4">
    <source>
        <dbReference type="ARBA" id="ARBA00023136"/>
    </source>
</evidence>
<accession>A0A7V2ZHD3</accession>
<feature type="transmembrane region" description="Helical" evidence="5">
    <location>
        <begin position="303"/>
        <end position="323"/>
    </location>
</feature>
<gene>
    <name evidence="7" type="ORF">ENS31_00310</name>
</gene>
<evidence type="ECO:0000256" key="5">
    <source>
        <dbReference type="SAM" id="Phobius"/>
    </source>
</evidence>
<feature type="domain" description="O-antigen ligase-related" evidence="6">
    <location>
        <begin position="183"/>
        <end position="316"/>
    </location>
</feature>
<comment type="caution">
    <text evidence="7">The sequence shown here is derived from an EMBL/GenBank/DDBJ whole genome shotgun (WGS) entry which is preliminary data.</text>
</comment>
<dbReference type="AlphaFoldDB" id="A0A7V2ZHD3"/>
<evidence type="ECO:0000256" key="2">
    <source>
        <dbReference type="ARBA" id="ARBA00022692"/>
    </source>
</evidence>
<feature type="transmembrane region" description="Helical" evidence="5">
    <location>
        <begin position="177"/>
        <end position="210"/>
    </location>
</feature>
<sequence>MNNLVSSRYSQKIIFTLLSMLAVSFVLSLFVMQLAAALLFILWLFEKKDEKKKAFDLITAFVLVFGLVRLITIFLSEFPQTSYESLYKEALFYTTAVALPFYLKTLEKKKVIELMMVFILGATVISVIGATRFFIGDVERAQSFSSSYTVFSGYLLTAFVSALFYPKSDKKFSQHIFWAFVYSILFLGLLTSLGRANIVIAFLFFLIAIVLRRIPLKQIIILLVIGLLGLGIYSLRPSQAIGERVENITQLSDRDIIWQGAKEILSEHPVFGFGPRTFQQAFPLKEKFADKGIGGWHNDFLQIYFESGIVGLISFLILLYVIIKTSINQITNKKTDAELKSLSASVLASVIALIFSALVAGFITSVVLSIVFIFLISFLSRIDHEIKSVEKEPEPNSTVH</sequence>
<feature type="transmembrane region" description="Helical" evidence="5">
    <location>
        <begin position="147"/>
        <end position="165"/>
    </location>
</feature>
<keyword evidence="7" id="KW-0436">Ligase</keyword>
<dbReference type="Pfam" id="PF04932">
    <property type="entry name" value="Wzy_C"/>
    <property type="match status" value="1"/>
</dbReference>
<keyword evidence="3 5" id="KW-1133">Transmembrane helix</keyword>